<evidence type="ECO:0000256" key="5">
    <source>
        <dbReference type="ARBA" id="ARBA00022723"/>
    </source>
</evidence>
<evidence type="ECO:0000313" key="14">
    <source>
        <dbReference type="EMBL" id="THU33490.1"/>
    </source>
</evidence>
<evidence type="ECO:0000256" key="8">
    <source>
        <dbReference type="ARBA" id="ARBA00022989"/>
    </source>
</evidence>
<dbReference type="Pfam" id="PF01435">
    <property type="entry name" value="Peptidase_M48"/>
    <property type="match status" value="1"/>
</dbReference>
<evidence type="ECO:0000256" key="12">
    <source>
        <dbReference type="SAM" id="Phobius"/>
    </source>
</evidence>
<evidence type="ECO:0000256" key="3">
    <source>
        <dbReference type="ARBA" id="ARBA00022670"/>
    </source>
</evidence>
<dbReference type="Proteomes" id="UP000306918">
    <property type="component" value="Unassembled WGS sequence"/>
</dbReference>
<keyword evidence="10 12" id="KW-0472">Membrane</keyword>
<dbReference type="AlphaFoldDB" id="A0A4S8HEK4"/>
<keyword evidence="8 12" id="KW-1133">Transmembrane helix</keyword>
<keyword evidence="6" id="KW-0378">Hydrolase</keyword>
<reference evidence="14 15" key="1">
    <citation type="submission" date="2019-04" db="EMBL/GenBank/DDBJ databases">
        <title>Niastella caeni sp. nov., isolated from activated sludge.</title>
        <authorList>
            <person name="Sheng M."/>
        </authorList>
    </citation>
    <scope>NUCLEOTIDE SEQUENCE [LARGE SCALE GENOMIC DNA]</scope>
    <source>
        <strain evidence="14 15">HX-2-15</strain>
    </source>
</reference>
<sequence length="699" mass="80294">MSINALMYPATPENIPVTVTAPSAAFKKEVSKVMGSIVLFFIVYLILIFLSVLLAIACVYFGFALIVAIPRFITIMLGIGLVGLGVMVFIFLVKFIFSVARYDRSGIVEIKEKDHPKLFAFIRLLTKDTQTPFPKRIYLSPEVNACVFYDSSFLSMFFPVKKNLQIGLGLVNAVNLSEFKAILAHEFGHFSQRSMKLGSFVYNVNRVIYNMLYENTSYSRSLQNWASISDYFAIFVLVVVRIVTGIQWVLQKMYGLLNKNYMSLSREMEFHADAVAASVSGSANCVSALRRVELASSSYNAVIQKCGELFKEKRITSNLYPNQQAYTRRLAQDFKLSLQNDLPVVDEAFLKTLNMTRVNFKDQWASHPALEEREVHLNNLNVQSGRNDESAWILFDNTEHWQQQLTKKVYVAVELPNDVHALDAPDFEKLVQQDYELYSLPPEYNNFYDKRQITQLNIEELSQQQGPVEDVASIFSPANAGLQAKIKAVETDIQILKAIAEKQVDTKTFDFDGEKYERDQAATISDRLQKELAALKLQLETADKQSYRLVYNKAMQKDYAKAMELRTGYIDFFNLRKEMEDYFQHTQTMLEGLAPIYETGGASLEQVQEIIQQLKTQETTYKKHIRQWITAGAFDYSPVLKEKVQKFLDSQYVYFSRNEFYNNELNELHNLANESWSAINDFVFRKFKSLLQAQLPYLN</sequence>
<dbReference type="PANTHER" id="PTHR43221">
    <property type="entry name" value="PROTEASE HTPX"/>
    <property type="match status" value="1"/>
</dbReference>
<keyword evidence="4 12" id="KW-0812">Transmembrane</keyword>
<evidence type="ECO:0000256" key="9">
    <source>
        <dbReference type="ARBA" id="ARBA00023049"/>
    </source>
</evidence>
<feature type="coiled-coil region" evidence="11">
    <location>
        <begin position="518"/>
        <end position="545"/>
    </location>
</feature>
<accession>A0A4S8HEK4</accession>
<evidence type="ECO:0000259" key="13">
    <source>
        <dbReference type="Pfam" id="PF01435"/>
    </source>
</evidence>
<comment type="caution">
    <text evidence="14">The sequence shown here is derived from an EMBL/GenBank/DDBJ whole genome shotgun (WGS) entry which is preliminary data.</text>
</comment>
<evidence type="ECO:0000256" key="10">
    <source>
        <dbReference type="ARBA" id="ARBA00023136"/>
    </source>
</evidence>
<comment type="cofactor">
    <cofactor evidence="1">
        <name>Zn(2+)</name>
        <dbReference type="ChEBI" id="CHEBI:29105"/>
    </cofactor>
</comment>
<dbReference type="GO" id="GO:0006508">
    <property type="term" value="P:proteolysis"/>
    <property type="evidence" value="ECO:0007669"/>
    <property type="project" value="UniProtKB-KW"/>
</dbReference>
<keyword evidence="5" id="KW-0479">Metal-binding</keyword>
<evidence type="ECO:0000256" key="4">
    <source>
        <dbReference type="ARBA" id="ARBA00022692"/>
    </source>
</evidence>
<feature type="transmembrane region" description="Helical" evidence="12">
    <location>
        <begin position="72"/>
        <end position="97"/>
    </location>
</feature>
<protein>
    <recommendedName>
        <fullName evidence="13">Peptidase M48 domain-containing protein</fullName>
    </recommendedName>
</protein>
<keyword evidence="2" id="KW-1003">Cell membrane</keyword>
<feature type="domain" description="Peptidase M48" evidence="13">
    <location>
        <begin position="168"/>
        <end position="378"/>
    </location>
</feature>
<keyword evidence="15" id="KW-1185">Reference proteome</keyword>
<evidence type="ECO:0000256" key="7">
    <source>
        <dbReference type="ARBA" id="ARBA00022833"/>
    </source>
</evidence>
<dbReference type="GO" id="GO:0046872">
    <property type="term" value="F:metal ion binding"/>
    <property type="evidence" value="ECO:0007669"/>
    <property type="project" value="UniProtKB-KW"/>
</dbReference>
<dbReference type="PANTHER" id="PTHR43221:SF2">
    <property type="entry name" value="PROTEASE HTPX HOMOLOG"/>
    <property type="match status" value="1"/>
</dbReference>
<keyword evidence="3" id="KW-0645">Protease</keyword>
<feature type="transmembrane region" description="Helical" evidence="12">
    <location>
        <begin position="37"/>
        <end position="66"/>
    </location>
</feature>
<evidence type="ECO:0000256" key="2">
    <source>
        <dbReference type="ARBA" id="ARBA00022475"/>
    </source>
</evidence>
<keyword evidence="11" id="KW-0175">Coiled coil</keyword>
<proteinExistence type="predicted"/>
<evidence type="ECO:0000313" key="15">
    <source>
        <dbReference type="Proteomes" id="UP000306918"/>
    </source>
</evidence>
<evidence type="ECO:0000256" key="1">
    <source>
        <dbReference type="ARBA" id="ARBA00001947"/>
    </source>
</evidence>
<dbReference type="InterPro" id="IPR001915">
    <property type="entry name" value="Peptidase_M48"/>
</dbReference>
<feature type="transmembrane region" description="Helical" evidence="12">
    <location>
        <begin position="231"/>
        <end position="250"/>
    </location>
</feature>
<dbReference type="EMBL" id="STFF01000009">
    <property type="protein sequence ID" value="THU33490.1"/>
    <property type="molecule type" value="Genomic_DNA"/>
</dbReference>
<dbReference type="RefSeq" id="WP_136579978.1">
    <property type="nucleotide sequence ID" value="NZ_STFF01000009.1"/>
</dbReference>
<organism evidence="14 15">
    <name type="scientific">Niastella caeni</name>
    <dbReference type="NCBI Taxonomy" id="2569763"/>
    <lineage>
        <taxon>Bacteria</taxon>
        <taxon>Pseudomonadati</taxon>
        <taxon>Bacteroidota</taxon>
        <taxon>Chitinophagia</taxon>
        <taxon>Chitinophagales</taxon>
        <taxon>Chitinophagaceae</taxon>
        <taxon>Niastella</taxon>
    </lineage>
</organism>
<keyword evidence="7" id="KW-0862">Zinc</keyword>
<dbReference type="Gene3D" id="3.30.2010.10">
    <property type="entry name" value="Metalloproteases ('zincins'), catalytic domain"/>
    <property type="match status" value="1"/>
</dbReference>
<dbReference type="OrthoDB" id="9789270at2"/>
<dbReference type="GO" id="GO:0004222">
    <property type="term" value="F:metalloendopeptidase activity"/>
    <property type="evidence" value="ECO:0007669"/>
    <property type="project" value="InterPro"/>
</dbReference>
<evidence type="ECO:0000256" key="6">
    <source>
        <dbReference type="ARBA" id="ARBA00022801"/>
    </source>
</evidence>
<dbReference type="InterPro" id="IPR050083">
    <property type="entry name" value="HtpX_protease"/>
</dbReference>
<keyword evidence="9" id="KW-0482">Metalloprotease</keyword>
<dbReference type="CDD" id="cd07328">
    <property type="entry name" value="M48_Ste24p_like"/>
    <property type="match status" value="1"/>
</dbReference>
<name>A0A4S8HEK4_9BACT</name>
<evidence type="ECO:0000256" key="11">
    <source>
        <dbReference type="SAM" id="Coils"/>
    </source>
</evidence>
<gene>
    <name evidence="14" type="ORF">FAM09_25415</name>
</gene>